<dbReference type="EMBL" id="RMBX01000003">
    <property type="protein sequence ID" value="RPD41767.1"/>
    <property type="molecule type" value="Genomic_DNA"/>
</dbReference>
<protein>
    <submittedName>
        <fullName evidence="2">PorT family protein</fullName>
    </submittedName>
</protein>
<gene>
    <name evidence="2" type="ORF">EG028_06260</name>
</gene>
<dbReference type="Proteomes" id="UP000279089">
    <property type="component" value="Unassembled WGS sequence"/>
</dbReference>
<dbReference type="InterPro" id="IPR025665">
    <property type="entry name" value="Beta-barrel_OMP_2"/>
</dbReference>
<evidence type="ECO:0000259" key="1">
    <source>
        <dbReference type="Pfam" id="PF13568"/>
    </source>
</evidence>
<evidence type="ECO:0000313" key="3">
    <source>
        <dbReference type="Proteomes" id="UP000279089"/>
    </source>
</evidence>
<dbReference type="AlphaFoldDB" id="A0A3N4MIY2"/>
<accession>A0A3N4MIY2</accession>
<dbReference type="OrthoDB" id="1014137at2"/>
<proteinExistence type="predicted"/>
<organism evidence="2 3">
    <name type="scientific">Chitinophaga barathri</name>
    <dbReference type="NCBI Taxonomy" id="1647451"/>
    <lineage>
        <taxon>Bacteria</taxon>
        <taxon>Pseudomonadati</taxon>
        <taxon>Bacteroidota</taxon>
        <taxon>Chitinophagia</taxon>
        <taxon>Chitinophagales</taxon>
        <taxon>Chitinophagaceae</taxon>
        <taxon>Chitinophaga</taxon>
    </lineage>
</organism>
<evidence type="ECO:0000313" key="2">
    <source>
        <dbReference type="EMBL" id="RPD41767.1"/>
    </source>
</evidence>
<feature type="domain" description="Outer membrane protein beta-barrel" evidence="1">
    <location>
        <begin position="43"/>
        <end position="246"/>
    </location>
</feature>
<name>A0A3N4MIY2_9BACT</name>
<dbReference type="Pfam" id="PF13568">
    <property type="entry name" value="OMP_b-brl_2"/>
    <property type="match status" value="1"/>
</dbReference>
<keyword evidence="3" id="KW-1185">Reference proteome</keyword>
<sequence length="270" mass="30360">MKNMSTRNISMNLSGASFRGMRHTCHIRYVITLFFLSAAFTSQAQTHKLEHRIIAGLNIGGTAPVGLPNTIRKIESYRPEFCPVLGYELSYRHTPKWGAALAVKMDYKGMYTKDEVIYFPTMITVNDGANKGEFEGTFSGKNETTVRNAYVTFPLSAVYTPNNKWRFNLGGYAAWLFSSNFYGNVSDGYIRNGGPLGEKVIIDEATFDFGNEIRRFDAGLQGSAERRVGKHLSILGALNWGLRPVFPDDFKGMDFPMYNIYLTLGVSYRI</sequence>
<comment type="caution">
    <text evidence="2">The sequence shown here is derived from an EMBL/GenBank/DDBJ whole genome shotgun (WGS) entry which is preliminary data.</text>
</comment>
<reference evidence="3" key="1">
    <citation type="submission" date="2018-11" db="EMBL/GenBank/DDBJ databases">
        <title>Chitinophaga lutea sp.nov., isolate from arsenic contaminated soil.</title>
        <authorList>
            <person name="Zong Y."/>
        </authorList>
    </citation>
    <scope>NUCLEOTIDE SEQUENCE [LARGE SCALE GENOMIC DNA]</scope>
    <source>
        <strain evidence="3">YLT18</strain>
    </source>
</reference>